<dbReference type="GO" id="GO:0003676">
    <property type="term" value="F:nucleic acid binding"/>
    <property type="evidence" value="ECO:0007669"/>
    <property type="project" value="InterPro"/>
</dbReference>
<dbReference type="RefSeq" id="WP_073021725.1">
    <property type="nucleotide sequence ID" value="NZ_FQXU01000012.1"/>
</dbReference>
<dbReference type="Pfam" id="PF09002">
    <property type="entry name" value="Card1_endonuc"/>
    <property type="match status" value="1"/>
</dbReference>
<evidence type="ECO:0000313" key="3">
    <source>
        <dbReference type="Proteomes" id="UP000184241"/>
    </source>
</evidence>
<dbReference type="Gene3D" id="3.40.1350.10">
    <property type="match status" value="1"/>
</dbReference>
<dbReference type="Proteomes" id="UP000184241">
    <property type="component" value="Unassembled WGS sequence"/>
</dbReference>
<accession>A0A1M6A304</accession>
<dbReference type="InterPro" id="IPR015093">
    <property type="entry name" value="Card1_endonucl_dom"/>
</dbReference>
<evidence type="ECO:0000259" key="1">
    <source>
        <dbReference type="Pfam" id="PF09002"/>
    </source>
</evidence>
<evidence type="ECO:0000313" key="2">
    <source>
        <dbReference type="EMBL" id="SHI30798.1"/>
    </source>
</evidence>
<dbReference type="Gene3D" id="3.40.50.10770">
    <property type="entry name" value="Hypothetical protein VC1899 like domain (Restriction endonuclease-like)"/>
    <property type="match status" value="1"/>
</dbReference>
<dbReference type="SUPFAM" id="SSF52980">
    <property type="entry name" value="Restriction endonuclease-like"/>
    <property type="match status" value="1"/>
</dbReference>
<organism evidence="2 3">
    <name type="scientific">Clostridium intestinale DSM 6191</name>
    <dbReference type="NCBI Taxonomy" id="1121320"/>
    <lineage>
        <taxon>Bacteria</taxon>
        <taxon>Bacillati</taxon>
        <taxon>Bacillota</taxon>
        <taxon>Clostridia</taxon>
        <taxon>Eubacteriales</taxon>
        <taxon>Clostridiaceae</taxon>
        <taxon>Clostridium</taxon>
    </lineage>
</organism>
<dbReference type="InterPro" id="IPR011856">
    <property type="entry name" value="tRNA_endonuc-like_dom_sf"/>
</dbReference>
<dbReference type="AlphaFoldDB" id="A0A1M6A304"/>
<feature type="domain" description="Card1 endonuclease" evidence="1">
    <location>
        <begin position="252"/>
        <end position="375"/>
    </location>
</feature>
<gene>
    <name evidence="2" type="ORF">SAMN02745941_03593</name>
</gene>
<dbReference type="EMBL" id="FQXU01000012">
    <property type="protein sequence ID" value="SHI30798.1"/>
    <property type="molecule type" value="Genomic_DNA"/>
</dbReference>
<protein>
    <recommendedName>
        <fullName evidence="1">Card1 endonuclease domain-containing protein</fullName>
    </recommendedName>
</protein>
<reference evidence="2 3" key="1">
    <citation type="submission" date="2016-11" db="EMBL/GenBank/DDBJ databases">
        <authorList>
            <person name="Jaros S."/>
            <person name="Januszkiewicz K."/>
            <person name="Wedrychowicz H."/>
        </authorList>
    </citation>
    <scope>NUCLEOTIDE SEQUENCE [LARGE SCALE GENOMIC DNA]</scope>
    <source>
        <strain evidence="2 3">DSM 6191</strain>
    </source>
</reference>
<dbReference type="InterPro" id="IPR011335">
    <property type="entry name" value="Restrct_endonuc-II-like"/>
</dbReference>
<sequence length="386" mass="44932">MNYDFFISSLDDHNQESILLSEKIKPKEVIYVCEDEEKSINRLEALKEFYKEKFPKIIFNSIIIKNINLKEIIGELEKYLKKKCIVNLSASDKILNIILMHICEVYNLEGICLDIEKGRVLEVINGQIFMNKHSDMDLDIDEIIESFGGSILVESTDIDNSEVIRKISHTIANNLDKWESLKYRLYDKRIFMVDEIDSRIMRINLEFLTNEEKKICISTLKFLKEYEQLSYSEKSENINIEFKNDYIRSFIFKSGSWLEAYVKDVISEIKQIDEVKSGVVFLWNDERARIKNEIDVMAIKDSTLICISCKDSAKYDDVALNELNVYSEKVGGDNIKKILVATKEPLKTSMFSRAKEMDINIVIFDGNREKFKKSLEAVVKGELVHL</sequence>
<name>A0A1M6A304_9CLOT</name>
<proteinExistence type="predicted"/>